<evidence type="ECO:0000256" key="1">
    <source>
        <dbReference type="ARBA" id="ARBA00004141"/>
    </source>
</evidence>
<dbReference type="Proteomes" id="UP000320338">
    <property type="component" value="Unassembled WGS sequence"/>
</dbReference>
<evidence type="ECO:0000259" key="6">
    <source>
        <dbReference type="Pfam" id="PF12698"/>
    </source>
</evidence>
<evidence type="ECO:0000256" key="4">
    <source>
        <dbReference type="ARBA" id="ARBA00023136"/>
    </source>
</evidence>
<keyword evidence="2 5" id="KW-0812">Transmembrane</keyword>
<sequence>MSAPLSANQALLLVARREFTTQVRSRSFVIGLLVTLGLFGGIALLGGFIAGQSSNPSLGVTPETVSLQPAIEAAAATQDVALRIEPVDDGPGRERVDTGDLDALLTGSAGGYELLGRDTVDTQLQAVVGTAVQQQALAGALAESGVDAAQLAQQSQVAVDTLVPADPNRGEQLALAIIGTVLLFISLSGYGQLVATGVVEEKQSRVVELLLATIKPWQLLAGKVLGLGAVGLLQLVILGVIGTVAAAVGGLLTVPGAAAGMFAMVVLWYLIGFFLFAALYAAIGSTVSRQEELNSVVTPLIFVLMIPFILVVNLLPNDPRNELAAVLSFVPFLSQTVMPARYALGVAPLWEVGVSALIALVAVVVVVRVAGRVYENSILRTGARVGLREALGRPAAGPADPQPSTRSSA</sequence>
<dbReference type="RefSeq" id="WP_141280013.1">
    <property type="nucleotide sequence ID" value="NZ_BJNG01000030.1"/>
</dbReference>
<proteinExistence type="predicted"/>
<feature type="transmembrane region" description="Helical" evidence="5">
    <location>
        <begin position="225"/>
        <end position="254"/>
    </location>
</feature>
<gene>
    <name evidence="7" type="ORF">PHY01_35290</name>
</gene>
<feature type="transmembrane region" description="Helical" evidence="5">
    <location>
        <begin position="27"/>
        <end position="50"/>
    </location>
</feature>
<keyword evidence="8" id="KW-1185">Reference proteome</keyword>
<dbReference type="EMBL" id="BJNG01000030">
    <property type="protein sequence ID" value="GEC21246.1"/>
    <property type="molecule type" value="Genomic_DNA"/>
</dbReference>
<comment type="subcellular location">
    <subcellularLocation>
        <location evidence="1">Membrane</location>
        <topology evidence="1">Multi-pass membrane protein</topology>
    </subcellularLocation>
</comment>
<dbReference type="Pfam" id="PF12698">
    <property type="entry name" value="ABC2_membrane_3"/>
    <property type="match status" value="1"/>
</dbReference>
<feature type="transmembrane region" description="Helical" evidence="5">
    <location>
        <begin position="350"/>
        <end position="370"/>
    </location>
</feature>
<accession>A0A4Y3WV38</accession>
<feature type="transmembrane region" description="Helical" evidence="5">
    <location>
        <begin position="261"/>
        <end position="283"/>
    </location>
</feature>
<reference evidence="7 8" key="1">
    <citation type="submission" date="2019-06" db="EMBL/GenBank/DDBJ databases">
        <title>Whole genome shotgun sequence of Pseudonocardia hydrocarbonoxydans NBRC 14498.</title>
        <authorList>
            <person name="Hosoyama A."/>
            <person name="Uohara A."/>
            <person name="Ohji S."/>
            <person name="Ichikawa N."/>
        </authorList>
    </citation>
    <scope>NUCLEOTIDE SEQUENCE [LARGE SCALE GENOMIC DNA]</scope>
    <source>
        <strain evidence="7 8">NBRC 14498</strain>
    </source>
</reference>
<evidence type="ECO:0000256" key="5">
    <source>
        <dbReference type="SAM" id="Phobius"/>
    </source>
</evidence>
<dbReference type="PANTHER" id="PTHR43471:SF3">
    <property type="entry name" value="ABC TRANSPORTER PERMEASE PROTEIN NATB"/>
    <property type="match status" value="1"/>
</dbReference>
<dbReference type="GO" id="GO:0016020">
    <property type="term" value="C:membrane"/>
    <property type="evidence" value="ECO:0007669"/>
    <property type="project" value="UniProtKB-SubCell"/>
</dbReference>
<dbReference type="PANTHER" id="PTHR43471">
    <property type="entry name" value="ABC TRANSPORTER PERMEASE"/>
    <property type="match status" value="1"/>
</dbReference>
<feature type="domain" description="ABC-2 type transporter transmembrane" evidence="6">
    <location>
        <begin position="27"/>
        <end position="367"/>
    </location>
</feature>
<evidence type="ECO:0000256" key="2">
    <source>
        <dbReference type="ARBA" id="ARBA00022692"/>
    </source>
</evidence>
<dbReference type="InterPro" id="IPR013525">
    <property type="entry name" value="ABC2_TM"/>
</dbReference>
<dbReference type="AlphaFoldDB" id="A0A4Y3WV38"/>
<evidence type="ECO:0000256" key="3">
    <source>
        <dbReference type="ARBA" id="ARBA00022989"/>
    </source>
</evidence>
<comment type="caution">
    <text evidence="7">The sequence shown here is derived from an EMBL/GenBank/DDBJ whole genome shotgun (WGS) entry which is preliminary data.</text>
</comment>
<protein>
    <submittedName>
        <fullName evidence="7">ABC transporter permease</fullName>
    </submittedName>
</protein>
<keyword evidence="4 5" id="KW-0472">Membrane</keyword>
<name>A0A4Y3WV38_9PSEU</name>
<organism evidence="7 8">
    <name type="scientific">Pseudonocardia hydrocarbonoxydans</name>
    <dbReference type="NCBI Taxonomy" id="76726"/>
    <lineage>
        <taxon>Bacteria</taxon>
        <taxon>Bacillati</taxon>
        <taxon>Actinomycetota</taxon>
        <taxon>Actinomycetes</taxon>
        <taxon>Pseudonocardiales</taxon>
        <taxon>Pseudonocardiaceae</taxon>
        <taxon>Pseudonocardia</taxon>
    </lineage>
</organism>
<dbReference type="OrthoDB" id="3268959at2"/>
<evidence type="ECO:0000313" key="8">
    <source>
        <dbReference type="Proteomes" id="UP000320338"/>
    </source>
</evidence>
<feature type="transmembrane region" description="Helical" evidence="5">
    <location>
        <begin position="173"/>
        <end position="193"/>
    </location>
</feature>
<feature type="transmembrane region" description="Helical" evidence="5">
    <location>
        <begin position="295"/>
        <end position="316"/>
    </location>
</feature>
<dbReference type="GO" id="GO:0140359">
    <property type="term" value="F:ABC-type transporter activity"/>
    <property type="evidence" value="ECO:0007669"/>
    <property type="project" value="InterPro"/>
</dbReference>
<evidence type="ECO:0000313" key="7">
    <source>
        <dbReference type="EMBL" id="GEC21246.1"/>
    </source>
</evidence>
<keyword evidence="3 5" id="KW-1133">Transmembrane helix</keyword>